<sequence>MKKANVINLIKYHVENNDSAFRDEAYLIANDFYLNGDSKLTEYISSLLSNANTFVPQFNENQTEWIRRVEIENKPLPIPEEINNDIIGIINSSNNQLGVNKFLFIGPPGTGKTETTKQIARILKRDLFVVDFSSLINSKLGQTQKNITMLFDEINNLLVPENAIILFDEIDALALDRTNSNDVREMGRATSTVLKGLDNLNKKVIVIATTNLYELLDKALSRRFDSIVDFDRYSQRDLLDISEIIFSDYSKKLKYIAKNSRMFRKIISLYDQIPHPGILENVIKTSLAFSDPNNEFDYLKRLYKKITNGKEYNLEELKEKGFTLREIEILTGVSKSQVGRELKGKVYV</sequence>
<evidence type="ECO:0000256" key="3">
    <source>
        <dbReference type="ARBA" id="ARBA00022840"/>
    </source>
</evidence>
<evidence type="ECO:0000313" key="7">
    <source>
        <dbReference type="Proteomes" id="UP001059819"/>
    </source>
</evidence>
<dbReference type="SUPFAM" id="SSF52540">
    <property type="entry name" value="P-loop containing nucleoside triphosphate hydrolases"/>
    <property type="match status" value="1"/>
</dbReference>
<dbReference type="PRINTS" id="PR00300">
    <property type="entry name" value="CLPPROTEASEA"/>
</dbReference>
<dbReference type="Gene3D" id="3.40.50.300">
    <property type="entry name" value="P-loop containing nucleotide triphosphate hydrolases"/>
    <property type="match status" value="1"/>
</dbReference>
<dbReference type="InterPro" id="IPR050221">
    <property type="entry name" value="26S_Proteasome_ATPase"/>
</dbReference>
<keyword evidence="7" id="KW-1185">Reference proteome</keyword>
<comment type="similarity">
    <text evidence="1 4">Belongs to the AAA ATPase family.</text>
</comment>
<evidence type="ECO:0000256" key="4">
    <source>
        <dbReference type="RuleBase" id="RU003651"/>
    </source>
</evidence>
<dbReference type="CDD" id="cd19481">
    <property type="entry name" value="RecA-like_protease"/>
    <property type="match status" value="1"/>
</dbReference>
<name>A0ABY5TWS0_9MOLU</name>
<reference evidence="6" key="1">
    <citation type="submission" date="2022-08" db="EMBL/GenBank/DDBJ databases">
        <title>Complete genome sequence of Mycoplasma cottewii type strain VIS.</title>
        <authorList>
            <person name="Spergser J."/>
        </authorList>
    </citation>
    <scope>NUCLEOTIDE SEQUENCE</scope>
    <source>
        <strain evidence="6">VIS</strain>
    </source>
</reference>
<evidence type="ECO:0000256" key="1">
    <source>
        <dbReference type="ARBA" id="ARBA00006914"/>
    </source>
</evidence>
<dbReference type="InterPro" id="IPR003959">
    <property type="entry name" value="ATPase_AAA_core"/>
</dbReference>
<dbReference type="InterPro" id="IPR003593">
    <property type="entry name" value="AAA+_ATPase"/>
</dbReference>
<keyword evidence="2 4" id="KW-0547">Nucleotide-binding</keyword>
<dbReference type="InterPro" id="IPR003960">
    <property type="entry name" value="ATPase_AAA_CS"/>
</dbReference>
<dbReference type="EMBL" id="CP103424">
    <property type="protein sequence ID" value="UWD35097.1"/>
    <property type="molecule type" value="Genomic_DNA"/>
</dbReference>
<feature type="domain" description="AAA+ ATPase" evidence="5">
    <location>
        <begin position="98"/>
        <end position="234"/>
    </location>
</feature>
<dbReference type="Proteomes" id="UP001059819">
    <property type="component" value="Chromosome"/>
</dbReference>
<dbReference type="SMART" id="SM00382">
    <property type="entry name" value="AAA"/>
    <property type="match status" value="1"/>
</dbReference>
<organism evidence="6 7">
    <name type="scientific">Mycoplasma cottewii</name>
    <dbReference type="NCBI Taxonomy" id="51364"/>
    <lineage>
        <taxon>Bacteria</taxon>
        <taxon>Bacillati</taxon>
        <taxon>Mycoplasmatota</taxon>
        <taxon>Mollicutes</taxon>
        <taxon>Mycoplasmataceae</taxon>
        <taxon>Mycoplasma</taxon>
    </lineage>
</organism>
<evidence type="ECO:0000256" key="2">
    <source>
        <dbReference type="ARBA" id="ARBA00022741"/>
    </source>
</evidence>
<protein>
    <submittedName>
        <fullName evidence="6">AAA family ATPase</fullName>
    </submittedName>
</protein>
<dbReference type="InterPro" id="IPR001270">
    <property type="entry name" value="ClpA/B"/>
</dbReference>
<dbReference type="Pfam" id="PF00004">
    <property type="entry name" value="AAA"/>
    <property type="match status" value="1"/>
</dbReference>
<evidence type="ECO:0000259" key="5">
    <source>
        <dbReference type="SMART" id="SM00382"/>
    </source>
</evidence>
<proteinExistence type="inferred from homology"/>
<gene>
    <name evidence="6" type="ORF">NX779_00350</name>
</gene>
<evidence type="ECO:0000313" key="6">
    <source>
        <dbReference type="EMBL" id="UWD35097.1"/>
    </source>
</evidence>
<accession>A0ABY5TWS0</accession>
<dbReference type="PANTHER" id="PTHR23073">
    <property type="entry name" value="26S PROTEASOME REGULATORY SUBUNIT"/>
    <property type="match status" value="1"/>
</dbReference>
<dbReference type="PROSITE" id="PS00674">
    <property type="entry name" value="AAA"/>
    <property type="match status" value="1"/>
</dbReference>
<dbReference type="RefSeq" id="WP_259430255.1">
    <property type="nucleotide sequence ID" value="NZ_CP103424.1"/>
</dbReference>
<dbReference type="InterPro" id="IPR027417">
    <property type="entry name" value="P-loop_NTPase"/>
</dbReference>
<keyword evidence="3 4" id="KW-0067">ATP-binding</keyword>